<feature type="chain" id="PRO_5012238733" evidence="6">
    <location>
        <begin position="21"/>
        <end position="929"/>
    </location>
</feature>
<keyword evidence="1" id="KW-0547">Nucleotide-binding</keyword>
<evidence type="ECO:0000256" key="6">
    <source>
        <dbReference type="SAM" id="SignalP"/>
    </source>
</evidence>
<dbReference type="PANTHER" id="PTHR45639">
    <property type="entry name" value="HSC70CB, ISOFORM G-RELATED"/>
    <property type="match status" value="1"/>
</dbReference>
<keyword evidence="6" id="KW-0732">Signal</keyword>
<dbReference type="Gene3D" id="2.60.34.10">
    <property type="entry name" value="Substrate Binding Domain Of DNAk, Chain A, domain 1"/>
    <property type="match status" value="1"/>
</dbReference>
<accession>A0A1Z5JRT9</accession>
<dbReference type="InterPro" id="IPR043129">
    <property type="entry name" value="ATPase_NBD"/>
</dbReference>
<dbReference type="Gene3D" id="3.30.420.40">
    <property type="match status" value="2"/>
</dbReference>
<name>A0A1Z5JRT9_FISSO</name>
<feature type="compositionally biased region" description="Basic and acidic residues" evidence="5">
    <location>
        <begin position="830"/>
        <end position="843"/>
    </location>
</feature>
<dbReference type="InParanoid" id="A0A1Z5JRT9"/>
<dbReference type="SUPFAM" id="SSF100934">
    <property type="entry name" value="Heat shock protein 70kD (HSP70), C-terminal subdomain"/>
    <property type="match status" value="1"/>
</dbReference>
<evidence type="ECO:0000313" key="8">
    <source>
        <dbReference type="Proteomes" id="UP000198406"/>
    </source>
</evidence>
<reference evidence="7 8" key="1">
    <citation type="journal article" date="2015" name="Plant Cell">
        <title>Oil accumulation by the oleaginous diatom Fistulifera solaris as revealed by the genome and transcriptome.</title>
        <authorList>
            <person name="Tanaka T."/>
            <person name="Maeda Y."/>
            <person name="Veluchamy A."/>
            <person name="Tanaka M."/>
            <person name="Abida H."/>
            <person name="Marechal E."/>
            <person name="Bowler C."/>
            <person name="Muto M."/>
            <person name="Sunaga Y."/>
            <person name="Tanaka M."/>
            <person name="Yoshino T."/>
            <person name="Taniguchi T."/>
            <person name="Fukuda Y."/>
            <person name="Nemoto M."/>
            <person name="Matsumoto M."/>
            <person name="Wong P.S."/>
            <person name="Aburatani S."/>
            <person name="Fujibuchi W."/>
        </authorList>
    </citation>
    <scope>NUCLEOTIDE SEQUENCE [LARGE SCALE GENOMIC DNA]</scope>
    <source>
        <strain evidence="7 8">JPCC DA0580</strain>
    </source>
</reference>
<feature type="compositionally biased region" description="Basic and acidic residues" evidence="5">
    <location>
        <begin position="587"/>
        <end position="633"/>
    </location>
</feature>
<dbReference type="OrthoDB" id="10262720at2759"/>
<dbReference type="GO" id="GO:0005524">
    <property type="term" value="F:ATP binding"/>
    <property type="evidence" value="ECO:0007669"/>
    <property type="project" value="UniProtKB-KW"/>
</dbReference>
<evidence type="ECO:0000313" key="7">
    <source>
        <dbReference type="EMBL" id="GAX16478.1"/>
    </source>
</evidence>
<dbReference type="InterPro" id="IPR029048">
    <property type="entry name" value="HSP70_C_sf"/>
</dbReference>
<feature type="signal peptide" evidence="6">
    <location>
        <begin position="1"/>
        <end position="20"/>
    </location>
</feature>
<protein>
    <submittedName>
        <fullName evidence="7">Hypoxia up-regulated 1</fullName>
    </submittedName>
</protein>
<dbReference type="PANTHER" id="PTHR45639:SF3">
    <property type="entry name" value="HYPOXIA UP-REGULATED PROTEIN 1"/>
    <property type="match status" value="1"/>
</dbReference>
<feature type="compositionally biased region" description="Basic and acidic residues" evidence="5">
    <location>
        <begin position="873"/>
        <end position="884"/>
    </location>
</feature>
<evidence type="ECO:0000256" key="4">
    <source>
        <dbReference type="ARBA" id="ARBA00023186"/>
    </source>
</evidence>
<feature type="region of interest" description="Disordered" evidence="5">
    <location>
        <begin position="830"/>
        <end position="929"/>
    </location>
</feature>
<evidence type="ECO:0000256" key="2">
    <source>
        <dbReference type="ARBA" id="ARBA00022824"/>
    </source>
</evidence>
<dbReference type="Gene3D" id="3.90.640.10">
    <property type="entry name" value="Actin, Chain A, domain 4"/>
    <property type="match status" value="1"/>
</dbReference>
<dbReference type="GO" id="GO:0030968">
    <property type="term" value="P:endoplasmic reticulum unfolded protein response"/>
    <property type="evidence" value="ECO:0007669"/>
    <property type="project" value="TreeGrafter"/>
</dbReference>
<dbReference type="FunFam" id="3.90.640.10:FF:000004">
    <property type="entry name" value="Heat shock 70 kDa protein 4"/>
    <property type="match status" value="1"/>
</dbReference>
<proteinExistence type="predicted"/>
<keyword evidence="8" id="KW-1185">Reference proteome</keyword>
<evidence type="ECO:0000256" key="5">
    <source>
        <dbReference type="SAM" id="MobiDB-lite"/>
    </source>
</evidence>
<dbReference type="Pfam" id="PF00012">
    <property type="entry name" value="HSP70"/>
    <property type="match status" value="1"/>
</dbReference>
<dbReference type="GO" id="GO:0140662">
    <property type="term" value="F:ATP-dependent protein folding chaperone"/>
    <property type="evidence" value="ECO:0007669"/>
    <property type="project" value="InterPro"/>
</dbReference>
<feature type="compositionally biased region" description="Acidic residues" evidence="5">
    <location>
        <begin position="572"/>
        <end position="586"/>
    </location>
</feature>
<organism evidence="7 8">
    <name type="scientific">Fistulifera solaris</name>
    <name type="common">Oleaginous diatom</name>
    <dbReference type="NCBI Taxonomy" id="1519565"/>
    <lineage>
        <taxon>Eukaryota</taxon>
        <taxon>Sar</taxon>
        <taxon>Stramenopiles</taxon>
        <taxon>Ochrophyta</taxon>
        <taxon>Bacillariophyta</taxon>
        <taxon>Bacillariophyceae</taxon>
        <taxon>Bacillariophycidae</taxon>
        <taxon>Naviculales</taxon>
        <taxon>Naviculaceae</taxon>
        <taxon>Fistulifera</taxon>
    </lineage>
</organism>
<feature type="compositionally biased region" description="Basic residues" evidence="5">
    <location>
        <begin position="634"/>
        <end position="644"/>
    </location>
</feature>
<dbReference type="SUPFAM" id="SSF53067">
    <property type="entry name" value="Actin-like ATPase domain"/>
    <property type="match status" value="2"/>
</dbReference>
<feature type="region of interest" description="Disordered" evidence="5">
    <location>
        <begin position="572"/>
        <end position="647"/>
    </location>
</feature>
<comment type="caution">
    <text evidence="7">The sequence shown here is derived from an EMBL/GenBank/DDBJ whole genome shotgun (WGS) entry which is preliminary data.</text>
</comment>
<dbReference type="AlphaFoldDB" id="A0A1Z5JRT9"/>
<dbReference type="EMBL" id="BDSP01000106">
    <property type="protein sequence ID" value="GAX16478.1"/>
    <property type="molecule type" value="Genomic_DNA"/>
</dbReference>
<keyword evidence="2" id="KW-0256">Endoplasmic reticulum</keyword>
<dbReference type="Proteomes" id="UP000198406">
    <property type="component" value="Unassembled WGS sequence"/>
</dbReference>
<dbReference type="InterPro" id="IPR013126">
    <property type="entry name" value="Hsp_70_fam"/>
</dbReference>
<dbReference type="Gene3D" id="1.20.1270.10">
    <property type="match status" value="1"/>
</dbReference>
<feature type="compositionally biased region" description="Basic and acidic residues" evidence="5">
    <location>
        <begin position="905"/>
        <end position="920"/>
    </location>
</feature>
<sequence>MWRITWLLLAPVLLGYQAEARAILGIDLGSVYMKVALVQSGSPLEIVTNLHSKRKTEQMILFDGKDQQRFYGADADALLARKAASTPTSMSVMLGREEQHPAVKVLAERYFPVTPYYNETRWGLSVQLGKKETDPIYTPEELVAMVLQHAVDISTAYAAEQGHASMLPPKDIVITVPSFATQRERMALLDAAALVDLNVLLLIDDNTAAALQYSMDKTFADATNEHSEDQWILFYNVGATSVQATLVHFYSYLQPQKYGKPKRVPTAEVVAKAWDATAGGLALDHVLVEHLANAFEQQNPQMKGLRENVRAMTKLRIQANKIKHVLSANADIPITLDALHNDAPLQQHMTRAELENLAAPLIQRAVQPALDCLQRANKTIADLTAVELIGGGMRVPAIQSGLQAALGLEELGLHMNSDESMALGAAFAGANHSTAFRVRHIGLVDVCPFAYQVTLKDLNPDKKSDEWKKQTTMFKSFGKLGIKKTITFTHEADCLCQLDYSEDAEHVGLLPEGTERSLVEYSITGIADFATKMKDKGAPKISLQFELTASGIAHLVKAEASVEETYMAQEEIEVDDEEATTEEEAAEPAKDKAEDDAADKDEASASTSENKDADRADETDKKTDEEKSKEKSKDKKPKAKPKKRITVEKEKTRIIKETLTVTARNKGKVQPLSPELLEASRAKLAALAEKDKLRILREETRNKLESYIYKIKNTIQDVEGIKEVATEDQLQECMDLALAAQEWMDDDGYGADIATMEKKYTTLSDPFEKIMFRYKEKEARPAAVAALQKQLTDIEKLMENWSTSKPQVTEAERAEILEEVELVKKWLTEKESEQAARQPHDEPAFTSTDVPKMIRTAEKKILLLSKKPKPKPPKKEKNETKAENETATEGESSESSADGSSEQPADEKPSDDANEAKADSTETDPSDEL</sequence>
<dbReference type="PRINTS" id="PR00301">
    <property type="entry name" value="HEATSHOCK70"/>
</dbReference>
<gene>
    <name evidence="7" type="ORF">FisN_19Lh058</name>
</gene>
<keyword evidence="4" id="KW-0143">Chaperone</keyword>
<dbReference type="GO" id="GO:0034663">
    <property type="term" value="C:endoplasmic reticulum chaperone complex"/>
    <property type="evidence" value="ECO:0007669"/>
    <property type="project" value="TreeGrafter"/>
</dbReference>
<feature type="compositionally biased region" description="Low complexity" evidence="5">
    <location>
        <begin position="893"/>
        <end position="902"/>
    </location>
</feature>
<dbReference type="Gene3D" id="3.30.30.30">
    <property type="match status" value="1"/>
</dbReference>
<keyword evidence="3" id="KW-0067">ATP-binding</keyword>
<dbReference type="CDD" id="cd10230">
    <property type="entry name" value="ASKHA_NBD_HSP70_HYOU1"/>
    <property type="match status" value="1"/>
</dbReference>
<dbReference type="InterPro" id="IPR029047">
    <property type="entry name" value="HSP70_peptide-bd_sf"/>
</dbReference>
<evidence type="ECO:0000256" key="3">
    <source>
        <dbReference type="ARBA" id="ARBA00022840"/>
    </source>
</evidence>
<evidence type="ECO:0000256" key="1">
    <source>
        <dbReference type="ARBA" id="ARBA00022741"/>
    </source>
</evidence>